<dbReference type="NCBIfam" id="TIGR00573">
    <property type="entry name" value="dnaq"/>
    <property type="match status" value="1"/>
</dbReference>
<keyword evidence="1 3" id="KW-0540">Nuclease</keyword>
<keyword evidence="1 3" id="KW-0378">Hydrolase</keyword>
<dbReference type="FunFam" id="3.30.420.10:FF:000045">
    <property type="entry name" value="3'-5' exonuclease DinG"/>
    <property type="match status" value="1"/>
</dbReference>
<dbReference type="CDD" id="cd06127">
    <property type="entry name" value="DEDDh"/>
    <property type="match status" value="1"/>
</dbReference>
<evidence type="ECO:0000313" key="4">
    <source>
        <dbReference type="Proteomes" id="UP000718821"/>
    </source>
</evidence>
<dbReference type="GO" id="GO:0003677">
    <property type="term" value="F:DNA binding"/>
    <property type="evidence" value="ECO:0007669"/>
    <property type="project" value="InterPro"/>
</dbReference>
<protein>
    <submittedName>
        <fullName evidence="3">3'-5' exonuclease</fullName>
    </submittedName>
</protein>
<dbReference type="Gene3D" id="3.30.420.10">
    <property type="entry name" value="Ribonuclease H-like superfamily/Ribonuclease H"/>
    <property type="match status" value="1"/>
</dbReference>
<reference evidence="3" key="1">
    <citation type="submission" date="2020-08" db="EMBL/GenBank/DDBJ databases">
        <authorList>
            <person name="Cejkova D."/>
            <person name="Kubasova T."/>
            <person name="Jahodarova E."/>
            <person name="Rychlik I."/>
        </authorList>
    </citation>
    <scope>NUCLEOTIDE SEQUENCE</scope>
    <source>
        <strain evidence="3">An836</strain>
    </source>
</reference>
<keyword evidence="4" id="KW-1185">Reference proteome</keyword>
<dbReference type="GO" id="GO:0003887">
    <property type="term" value="F:DNA-directed DNA polymerase activity"/>
    <property type="evidence" value="ECO:0007669"/>
    <property type="project" value="InterPro"/>
</dbReference>
<dbReference type="SMART" id="SM00479">
    <property type="entry name" value="EXOIII"/>
    <property type="match status" value="1"/>
</dbReference>
<evidence type="ECO:0000259" key="2">
    <source>
        <dbReference type="SMART" id="SM00479"/>
    </source>
</evidence>
<dbReference type="InterPro" id="IPR036397">
    <property type="entry name" value="RNaseH_sf"/>
</dbReference>
<proteinExistence type="predicted"/>
<dbReference type="PANTHER" id="PTHR30231:SF41">
    <property type="entry name" value="DNA POLYMERASE III SUBUNIT EPSILON"/>
    <property type="match status" value="1"/>
</dbReference>
<dbReference type="InterPro" id="IPR012337">
    <property type="entry name" value="RNaseH-like_sf"/>
</dbReference>
<dbReference type="SUPFAM" id="SSF53098">
    <property type="entry name" value="Ribonuclease H-like"/>
    <property type="match status" value="1"/>
</dbReference>
<dbReference type="RefSeq" id="WP_204468681.1">
    <property type="nucleotide sequence ID" value="NZ_JACLYU010000007.1"/>
</dbReference>
<dbReference type="AlphaFoldDB" id="A0A938WVR4"/>
<dbReference type="InterPro" id="IPR013520">
    <property type="entry name" value="Ribonucl_H"/>
</dbReference>
<gene>
    <name evidence="3" type="ORF">H7U32_05180</name>
</gene>
<dbReference type="GO" id="GO:0045004">
    <property type="term" value="P:DNA replication proofreading"/>
    <property type="evidence" value="ECO:0007669"/>
    <property type="project" value="TreeGrafter"/>
</dbReference>
<reference evidence="3" key="2">
    <citation type="journal article" date="2021" name="Sci. Rep.">
        <title>The distribution of antibiotic resistance genes in chicken gut microbiota commensals.</title>
        <authorList>
            <person name="Juricova H."/>
            <person name="Matiasovicova J."/>
            <person name="Kubasova T."/>
            <person name="Cejkova D."/>
            <person name="Rychlik I."/>
        </authorList>
    </citation>
    <scope>NUCLEOTIDE SEQUENCE</scope>
    <source>
        <strain evidence="3">An836</strain>
    </source>
</reference>
<dbReference type="EMBL" id="JACLYU010000007">
    <property type="protein sequence ID" value="MBM6699715.1"/>
    <property type="molecule type" value="Genomic_DNA"/>
</dbReference>
<keyword evidence="1 3" id="KW-0269">Exonuclease</keyword>
<dbReference type="InterPro" id="IPR006054">
    <property type="entry name" value="DnaQ"/>
</dbReference>
<dbReference type="GO" id="GO:0005829">
    <property type="term" value="C:cytosol"/>
    <property type="evidence" value="ECO:0007669"/>
    <property type="project" value="TreeGrafter"/>
</dbReference>
<dbReference type="Proteomes" id="UP000718821">
    <property type="component" value="Unassembled WGS sequence"/>
</dbReference>
<dbReference type="PANTHER" id="PTHR30231">
    <property type="entry name" value="DNA POLYMERASE III SUBUNIT EPSILON"/>
    <property type="match status" value="1"/>
</dbReference>
<dbReference type="Pfam" id="PF00929">
    <property type="entry name" value="RNase_T"/>
    <property type="match status" value="1"/>
</dbReference>
<evidence type="ECO:0000256" key="1">
    <source>
        <dbReference type="ARBA" id="ARBA00022839"/>
    </source>
</evidence>
<organism evidence="3 4">
    <name type="scientific">Bifidobacterium pullorum subsp. saeculare</name>
    <dbReference type="NCBI Taxonomy" id="78257"/>
    <lineage>
        <taxon>Bacteria</taxon>
        <taxon>Bacillati</taxon>
        <taxon>Actinomycetota</taxon>
        <taxon>Actinomycetes</taxon>
        <taxon>Bifidobacteriales</taxon>
        <taxon>Bifidobacteriaceae</taxon>
        <taxon>Bifidobacterium</taxon>
    </lineage>
</organism>
<evidence type="ECO:0000313" key="3">
    <source>
        <dbReference type="EMBL" id="MBM6699715.1"/>
    </source>
</evidence>
<name>A0A938WVR4_9BIFI</name>
<sequence length="209" mass="23197">MTDHDFPREYVALDLETTGFYPDSCRITEIGAVRVSDGAIVSRFQQLVNPLKPIPAQVTRLTGISDAMVADQPPLDEALPAFLAWLAAPAGALPVVGHNVGFDIRFLDHASRRVAGVPFACVDYDTMQISRALFPTQKRHRLVDLIQRFGIADTEEHRALSDAIQTHQCLEWMRGWVLDRSGLFADGFRFVPTPATDGTEALHQRLVCD</sequence>
<comment type="caution">
    <text evidence="3">The sequence shown here is derived from an EMBL/GenBank/DDBJ whole genome shotgun (WGS) entry which is preliminary data.</text>
</comment>
<accession>A0A938WVR4</accession>
<feature type="domain" description="Exonuclease" evidence="2">
    <location>
        <begin position="9"/>
        <end position="179"/>
    </location>
</feature>
<dbReference type="GO" id="GO:0008408">
    <property type="term" value="F:3'-5' exonuclease activity"/>
    <property type="evidence" value="ECO:0007669"/>
    <property type="project" value="TreeGrafter"/>
</dbReference>